<protein>
    <recommendedName>
        <fullName evidence="14 17">Phosphatidylinositol phosphate synthase</fullName>
        <shortName evidence="17">PIP synthase</shortName>
        <ecNumber evidence="17">2.7.8.-</ecNumber>
    </recommendedName>
    <alternativeName>
        <fullName evidence="15 17">CDP-diacylglycerol--D-myo-inositol-3-phosphate 3-phosphatidyltransferase</fullName>
    </alternativeName>
</protein>
<dbReference type="EMBL" id="LR134363">
    <property type="protein sequence ID" value="VEG75358.1"/>
    <property type="molecule type" value="Genomic_DNA"/>
</dbReference>
<comment type="similarity">
    <text evidence="4 17 18">Belongs to the CDP-alcohol phosphatidyltransferase class-I family.</text>
</comment>
<keyword evidence="10 17" id="KW-0460">Magnesium</keyword>
<dbReference type="HAMAP" id="MF_02241">
    <property type="entry name" value="PIP_synthase"/>
    <property type="match status" value="1"/>
</dbReference>
<evidence type="ECO:0000256" key="1">
    <source>
        <dbReference type="ARBA" id="ARBA00004651"/>
    </source>
</evidence>
<feature type="binding site" evidence="17">
    <location>
        <position position="69"/>
    </location>
    <ligand>
        <name>Mg(2+)</name>
        <dbReference type="ChEBI" id="CHEBI:18420"/>
        <label>1</label>
    </ligand>
</feature>
<keyword evidence="6 17" id="KW-1003">Cell membrane</keyword>
<comment type="function">
    <text evidence="17">Catalyzes the conjugation of the 1'-hydroxyl group of D-myo-inositol-3-phosphate (also named L-myo-inositol-1-phosphate) with a lipid tail of cytidine diphosphate diacylglycerol (CDP-DAG), forming phosphatidylinositol phosphate (PIP) and CMP. PIP is a precursor of phosphatidylinositol (PI) which is an essential lipid required for cell wall formation.</text>
</comment>
<dbReference type="KEGG" id="asla:NCTC11923_02018"/>
<evidence type="ECO:0000256" key="14">
    <source>
        <dbReference type="ARBA" id="ARBA00024082"/>
    </source>
</evidence>
<dbReference type="STRING" id="1278298.GCA_000428685_00452"/>
<comment type="subcellular location">
    <subcellularLocation>
        <location evidence="1 17">Cell membrane</location>
        <topology evidence="1 17">Multi-pass membrane protein</topology>
    </subcellularLocation>
</comment>
<comment type="pathway">
    <text evidence="2 17">Phospholipid metabolism; phosphatidylinositol phosphate biosynthesis.</text>
</comment>
<dbReference type="GO" id="GO:0005886">
    <property type="term" value="C:plasma membrane"/>
    <property type="evidence" value="ECO:0007669"/>
    <property type="project" value="UniProtKB-SubCell"/>
</dbReference>
<dbReference type="UniPathway" id="UPA00220"/>
<evidence type="ECO:0000256" key="10">
    <source>
        <dbReference type="ARBA" id="ARBA00022842"/>
    </source>
</evidence>
<proteinExistence type="inferred from homology"/>
<comment type="caution">
    <text evidence="17">Lacks conserved residue(s) required for the propagation of feature annotation.</text>
</comment>
<organism evidence="19 20">
    <name type="scientific">Actinomyces slackii</name>
    <dbReference type="NCBI Taxonomy" id="52774"/>
    <lineage>
        <taxon>Bacteria</taxon>
        <taxon>Bacillati</taxon>
        <taxon>Actinomycetota</taxon>
        <taxon>Actinomycetes</taxon>
        <taxon>Actinomycetales</taxon>
        <taxon>Actinomycetaceae</taxon>
        <taxon>Actinomyces</taxon>
    </lineage>
</organism>
<sequence length="218" mass="21855">MLGQHGRGLSTALFTRPALALARAGVTPNMLTVAGTVLTVGAAVSTLPQGRFLLAPPLLAALLAADSCDGILARATGRTSQFGAFLDSTMDRLADGAIFGSLIVWAALHLADGALRTTTVSLGVVCVVLVAAVPYARARAESIGATASVGIAERTDRLVIIGVAILAVGLGAPAWVLSAGLALVAAASAVTVIQRIVVVRSQALAQERAGAMPGGERA</sequence>
<keyword evidence="7 17" id="KW-0808">Transferase</keyword>
<feature type="binding site" evidence="17">
    <location>
        <position position="66"/>
    </location>
    <ligand>
        <name>Mg(2+)</name>
        <dbReference type="ChEBI" id="CHEBI:18420"/>
        <label>1</label>
    </ligand>
</feature>
<dbReference type="InterPro" id="IPR048254">
    <property type="entry name" value="CDP_ALCOHOL_P_TRANSF_CS"/>
</dbReference>
<evidence type="ECO:0000256" key="3">
    <source>
        <dbReference type="ARBA" id="ARBA00005189"/>
    </source>
</evidence>
<evidence type="ECO:0000313" key="20">
    <source>
        <dbReference type="Proteomes" id="UP000276899"/>
    </source>
</evidence>
<comment type="catalytic activity">
    <reaction evidence="13 17">
        <text>1,2-di-(9Z-octadecenoyl)-sn-glycero-3-cytidine-5'-diphosphate + 1D-myo-inositol 3-phosphate = 1,2-di-(9Z-octadecenoyl)-sn-glycero-3-phospho-(1D-myo-inositol-3-phosphate) + CMP + H(+)</text>
        <dbReference type="Rhea" id="RHEA:61216"/>
        <dbReference type="ChEBI" id="CHEBI:15378"/>
        <dbReference type="ChEBI" id="CHEBI:58401"/>
        <dbReference type="ChEBI" id="CHEBI:60377"/>
        <dbReference type="ChEBI" id="CHEBI:85356"/>
        <dbReference type="ChEBI" id="CHEBI:144472"/>
    </reaction>
</comment>
<evidence type="ECO:0000256" key="11">
    <source>
        <dbReference type="ARBA" id="ARBA00022989"/>
    </source>
</evidence>
<keyword evidence="17" id="KW-1208">Phospholipid metabolism</keyword>
<evidence type="ECO:0000256" key="6">
    <source>
        <dbReference type="ARBA" id="ARBA00022475"/>
    </source>
</evidence>
<keyword evidence="9 17" id="KW-0479">Metal-binding</keyword>
<dbReference type="InterPro" id="IPR000462">
    <property type="entry name" value="CDP-OH_P_trans"/>
</dbReference>
<feature type="binding site" evidence="17">
    <location>
        <position position="87"/>
    </location>
    <ligand>
        <name>Mg(2+)</name>
        <dbReference type="ChEBI" id="CHEBI:18420"/>
        <label>2</label>
    </ligand>
</feature>
<gene>
    <name evidence="19" type="primary">pgsA1</name>
    <name evidence="19" type="ORF">NCTC11923_02018</name>
</gene>
<feature type="binding site" evidence="17">
    <location>
        <position position="87"/>
    </location>
    <ligand>
        <name>Mg(2+)</name>
        <dbReference type="ChEBI" id="CHEBI:18420"/>
        <label>1</label>
    </ligand>
</feature>
<keyword evidence="20" id="KW-1185">Reference proteome</keyword>
<dbReference type="RefSeq" id="WP_026427505.1">
    <property type="nucleotide sequence ID" value="NZ_CBCRWE010000013.1"/>
</dbReference>
<evidence type="ECO:0000256" key="2">
    <source>
        <dbReference type="ARBA" id="ARBA00004805"/>
    </source>
</evidence>
<keyword evidence="17" id="KW-0443">Lipid metabolism</keyword>
<evidence type="ECO:0000256" key="4">
    <source>
        <dbReference type="ARBA" id="ARBA00010441"/>
    </source>
</evidence>
<dbReference type="GO" id="GO:0008654">
    <property type="term" value="P:phospholipid biosynthetic process"/>
    <property type="evidence" value="ECO:0007669"/>
    <property type="project" value="UniProtKB-UniRule"/>
</dbReference>
<comment type="catalytic activity">
    <reaction evidence="16 17">
        <text>a CDP-1,2-diacyl-sn-glycerol + 1D-myo-inositol 3-phosphate = a 1,2-diacyl-sn-glycero-3-phospho-(1D-myo-inositol-3-phosphate) + CMP + H(+)</text>
        <dbReference type="Rhea" id="RHEA:60504"/>
        <dbReference type="ChEBI" id="CHEBI:15378"/>
        <dbReference type="ChEBI" id="CHEBI:58088"/>
        <dbReference type="ChEBI" id="CHEBI:58332"/>
        <dbReference type="ChEBI" id="CHEBI:58401"/>
        <dbReference type="ChEBI" id="CHEBI:60377"/>
    </reaction>
</comment>
<name>A0A3S4SUG8_9ACTO</name>
<keyword evidence="11 17" id="KW-1133">Transmembrane helix</keyword>
<feature type="transmembrane region" description="Helical" evidence="17">
    <location>
        <begin position="157"/>
        <end position="175"/>
    </location>
</feature>
<dbReference type="GO" id="GO:0016780">
    <property type="term" value="F:phosphotransferase activity, for other substituted phosphate groups"/>
    <property type="evidence" value="ECO:0007669"/>
    <property type="project" value="UniProtKB-UniRule"/>
</dbReference>
<keyword evidence="12 17" id="KW-0472">Membrane</keyword>
<evidence type="ECO:0000256" key="18">
    <source>
        <dbReference type="RuleBase" id="RU003750"/>
    </source>
</evidence>
<feature type="binding site" evidence="17">
    <location>
        <position position="74"/>
    </location>
    <ligand>
        <name>a CDP-1,2-diacyl-sn-glycerol</name>
        <dbReference type="ChEBI" id="CHEBI:58332"/>
    </ligand>
</feature>
<comment type="pathway">
    <text evidence="3">Lipid metabolism.</text>
</comment>
<keyword evidence="17" id="KW-0444">Lipid biosynthesis</keyword>
<comment type="subunit">
    <text evidence="5 17">Homodimer.</text>
</comment>
<dbReference type="InterPro" id="IPR043130">
    <property type="entry name" value="CDP-OH_PTrfase_TM_dom"/>
</dbReference>
<dbReference type="InterPro" id="IPR044268">
    <property type="entry name" value="PIP_synthase_PgsA1"/>
</dbReference>
<evidence type="ECO:0000256" key="15">
    <source>
        <dbReference type="ARBA" id="ARBA00033137"/>
    </source>
</evidence>
<dbReference type="NCBIfam" id="NF045883">
    <property type="entry name" value="PIPSynth"/>
    <property type="match status" value="1"/>
</dbReference>
<feature type="binding site" evidence="17">
    <location>
        <position position="66"/>
    </location>
    <ligand>
        <name>Mg(2+)</name>
        <dbReference type="ChEBI" id="CHEBI:18420"/>
        <label>2</label>
    </ligand>
</feature>
<evidence type="ECO:0000256" key="8">
    <source>
        <dbReference type="ARBA" id="ARBA00022692"/>
    </source>
</evidence>
<evidence type="ECO:0000256" key="9">
    <source>
        <dbReference type="ARBA" id="ARBA00022723"/>
    </source>
</evidence>
<evidence type="ECO:0000256" key="16">
    <source>
        <dbReference type="ARBA" id="ARBA00048865"/>
    </source>
</evidence>
<feature type="active site" description="Proton acceptor" evidence="17">
    <location>
        <position position="91"/>
    </location>
</feature>
<dbReference type="Proteomes" id="UP000276899">
    <property type="component" value="Chromosome"/>
</dbReference>
<dbReference type="Gene3D" id="1.20.120.1760">
    <property type="match status" value="1"/>
</dbReference>
<evidence type="ECO:0000313" key="19">
    <source>
        <dbReference type="EMBL" id="VEG75358.1"/>
    </source>
</evidence>
<accession>A0A3S4SUG8</accession>
<feature type="binding site" evidence="17">
    <location>
        <begin position="29"/>
        <end position="32"/>
    </location>
    <ligand>
        <name>a CDP-1,2-diacyl-sn-glycerol</name>
        <dbReference type="ChEBI" id="CHEBI:58332"/>
    </ligand>
</feature>
<evidence type="ECO:0000256" key="5">
    <source>
        <dbReference type="ARBA" id="ARBA00011738"/>
    </source>
</evidence>
<feature type="binding site" evidence="17">
    <location>
        <position position="70"/>
    </location>
    <ligand>
        <name>a CDP-1,2-diacyl-sn-glycerol</name>
        <dbReference type="ChEBI" id="CHEBI:58332"/>
    </ligand>
</feature>
<evidence type="ECO:0000256" key="7">
    <source>
        <dbReference type="ARBA" id="ARBA00022679"/>
    </source>
</evidence>
<evidence type="ECO:0000256" key="17">
    <source>
        <dbReference type="HAMAP-Rule" id="MF_02241"/>
    </source>
</evidence>
<dbReference type="GO" id="GO:0000287">
    <property type="term" value="F:magnesium ion binding"/>
    <property type="evidence" value="ECO:0007669"/>
    <property type="project" value="UniProtKB-UniRule"/>
</dbReference>
<evidence type="ECO:0000256" key="13">
    <source>
        <dbReference type="ARBA" id="ARBA00023935"/>
    </source>
</evidence>
<feature type="binding site" evidence="17">
    <location>
        <position position="80"/>
    </location>
    <ligand>
        <name>a CDP-1,2-diacyl-sn-glycerol</name>
        <dbReference type="ChEBI" id="CHEBI:58332"/>
    </ligand>
</feature>
<keyword evidence="17" id="KW-0594">Phospholipid biosynthesis</keyword>
<comment type="cofactor">
    <cofactor evidence="17">
        <name>Mg(2+)</name>
        <dbReference type="ChEBI" id="CHEBI:18420"/>
    </cofactor>
    <text evidence="17">Contains a di-nuclear catalytic Mg(2+) center.</text>
</comment>
<feature type="transmembrane region" description="Helical" evidence="17">
    <location>
        <begin position="117"/>
        <end position="136"/>
    </location>
</feature>
<evidence type="ECO:0000256" key="12">
    <source>
        <dbReference type="ARBA" id="ARBA00023136"/>
    </source>
</evidence>
<keyword evidence="8 17" id="KW-0812">Transmembrane</keyword>
<feature type="binding site" evidence="17">
    <location>
        <position position="91"/>
    </location>
    <ligand>
        <name>Mg(2+)</name>
        <dbReference type="ChEBI" id="CHEBI:18420"/>
        <label>2</label>
    </ligand>
</feature>
<dbReference type="Pfam" id="PF01066">
    <property type="entry name" value="CDP-OH_P_transf"/>
    <property type="match status" value="1"/>
</dbReference>
<feature type="transmembrane region" description="Helical" evidence="17">
    <location>
        <begin position="181"/>
        <end position="198"/>
    </location>
</feature>
<dbReference type="AlphaFoldDB" id="A0A3S4SUG8"/>
<dbReference type="PROSITE" id="PS00379">
    <property type="entry name" value="CDP_ALCOHOL_P_TRANSF"/>
    <property type="match status" value="1"/>
</dbReference>
<reference evidence="19 20" key="1">
    <citation type="submission" date="2018-12" db="EMBL/GenBank/DDBJ databases">
        <authorList>
            <consortium name="Pathogen Informatics"/>
        </authorList>
    </citation>
    <scope>NUCLEOTIDE SEQUENCE [LARGE SCALE GENOMIC DNA]</scope>
    <source>
        <strain evidence="19 20">NCTC11923</strain>
    </source>
</reference>
<dbReference type="EC" id="2.7.8.-" evidence="17"/>